<evidence type="ECO:0000313" key="4">
    <source>
        <dbReference type="Proteomes" id="UP000292704"/>
    </source>
</evidence>
<keyword evidence="1" id="KW-1133">Transmembrane helix</keyword>
<dbReference type="EMBL" id="SHMR01000001">
    <property type="protein sequence ID" value="RZH69171.1"/>
    <property type="molecule type" value="Genomic_DNA"/>
</dbReference>
<dbReference type="Pfam" id="PF07760">
    <property type="entry name" value="DUF1616"/>
    <property type="match status" value="1"/>
</dbReference>
<dbReference type="Proteomes" id="UP000292704">
    <property type="component" value="Unassembled WGS sequence"/>
</dbReference>
<keyword evidence="1" id="KW-0812">Transmembrane</keyword>
<accession>A0A482XZM2</accession>
<name>A0A482XZM2_9EURY</name>
<dbReference type="InterPro" id="IPR011674">
    <property type="entry name" value="DUF1616"/>
</dbReference>
<feature type="transmembrane region" description="Helical" evidence="1">
    <location>
        <begin position="20"/>
        <end position="41"/>
    </location>
</feature>
<dbReference type="InterPro" id="IPR014495">
    <property type="entry name" value="UCP018671"/>
</dbReference>
<dbReference type="RefSeq" id="WP_130170066.1">
    <property type="nucleotide sequence ID" value="NZ_SHMR01000001.1"/>
</dbReference>
<feature type="transmembrane region" description="Helical" evidence="1">
    <location>
        <begin position="191"/>
        <end position="213"/>
    </location>
</feature>
<reference evidence="3 4" key="1">
    <citation type="submission" date="2019-02" db="EMBL/GenBank/DDBJ databases">
        <title>Genome analysis provides insights into bioremediation potentialities and Haloocin production by Natrinema altunense strain 4.1R isolated from Chott Douz in Tunisian desert.</title>
        <authorList>
            <person name="Najjari A."/>
            <person name="Youssef N."/>
            <person name="Ben Dhia O."/>
            <person name="Ferjani R."/>
            <person name="El Hidri D."/>
            <person name="Ouzari H.I."/>
            <person name="Cherif A."/>
        </authorList>
    </citation>
    <scope>NUCLEOTIDE SEQUENCE [LARGE SCALE GENOMIC DNA]</scope>
    <source>
        <strain evidence="3 4">4.1R</strain>
    </source>
</reference>
<feature type="domain" description="DUF1616" evidence="2">
    <location>
        <begin position="25"/>
        <end position="348"/>
    </location>
</feature>
<evidence type="ECO:0000313" key="3">
    <source>
        <dbReference type="EMBL" id="RZH69171.1"/>
    </source>
</evidence>
<sequence>MVESGSLWGLFPRSLREFPIDLTLIIVIVVVTTLTTFVSVFQRSPVRIFFGLVFVLFAPGYAFIAALFPEDGTVLQSRDDSEGEKTNRRIRDQFGGHSLQTGINGIERIALSIGLSIVISTSFGLALNYTILGVRLPPVVVTLSVFTLVATGAAALRRSKIPPENRFLVSYHEWYAAVRSELRNPDTSTDVVLNVFVIVAVVLSLGVGSYVMVASTQDEQFSSIYILTEDNDGNLVAGNYSSEFESGESQELIIGVDNHEQRPVAYTVVAVEQTVETDGNETVVMSQNELDRFASQLSHGESWRFRHDLEPTMTGENVRVAWLVYIDGDVPPQPSLENADSSTYLWLTVSES</sequence>
<gene>
    <name evidence="3" type="ORF">ELS17_06915</name>
</gene>
<organism evidence="3 4">
    <name type="scientific">Natrinema altunense</name>
    <dbReference type="NCBI Taxonomy" id="222984"/>
    <lineage>
        <taxon>Archaea</taxon>
        <taxon>Methanobacteriati</taxon>
        <taxon>Methanobacteriota</taxon>
        <taxon>Stenosarchaea group</taxon>
        <taxon>Halobacteria</taxon>
        <taxon>Halobacteriales</taxon>
        <taxon>Natrialbaceae</taxon>
        <taxon>Natrinema</taxon>
    </lineage>
</organism>
<feature type="transmembrane region" description="Helical" evidence="1">
    <location>
        <begin position="48"/>
        <end position="68"/>
    </location>
</feature>
<dbReference type="AlphaFoldDB" id="A0A482XZM2"/>
<comment type="caution">
    <text evidence="3">The sequence shown here is derived from an EMBL/GenBank/DDBJ whole genome shotgun (WGS) entry which is preliminary data.</text>
</comment>
<proteinExistence type="predicted"/>
<evidence type="ECO:0000259" key="2">
    <source>
        <dbReference type="Pfam" id="PF07760"/>
    </source>
</evidence>
<feature type="transmembrane region" description="Helical" evidence="1">
    <location>
        <begin position="136"/>
        <end position="156"/>
    </location>
</feature>
<feature type="transmembrane region" description="Helical" evidence="1">
    <location>
        <begin position="109"/>
        <end position="129"/>
    </location>
</feature>
<protein>
    <submittedName>
        <fullName evidence="3">DUF1616 domain-containing protein</fullName>
    </submittedName>
</protein>
<dbReference type="PIRSF" id="PIRSF018671">
    <property type="entry name" value="UCP018671"/>
    <property type="match status" value="1"/>
</dbReference>
<keyword evidence="1" id="KW-0472">Membrane</keyword>
<evidence type="ECO:0000256" key="1">
    <source>
        <dbReference type="SAM" id="Phobius"/>
    </source>
</evidence>
<dbReference type="OrthoDB" id="82282at2157"/>